<feature type="transmembrane region" description="Helical" evidence="1">
    <location>
        <begin position="391"/>
        <end position="410"/>
    </location>
</feature>
<dbReference type="Proteomes" id="UP000229307">
    <property type="component" value="Unassembled WGS sequence"/>
</dbReference>
<dbReference type="EMBL" id="PFMR01000285">
    <property type="protein sequence ID" value="PIZ15032.1"/>
    <property type="molecule type" value="Genomic_DNA"/>
</dbReference>
<feature type="transmembrane region" description="Helical" evidence="1">
    <location>
        <begin position="568"/>
        <end position="597"/>
    </location>
</feature>
<feature type="transmembrane region" description="Helical" evidence="1">
    <location>
        <begin position="165"/>
        <end position="191"/>
    </location>
</feature>
<feature type="transmembrane region" description="Helical" evidence="1">
    <location>
        <begin position="633"/>
        <end position="658"/>
    </location>
</feature>
<reference evidence="3" key="1">
    <citation type="submission" date="2017-09" db="EMBL/GenBank/DDBJ databases">
        <title>Depth-based differentiation of microbial function through sediment-hosted aquifers and enrichment of novel symbionts in the deep terrestrial subsurface.</title>
        <authorList>
            <person name="Probst A.J."/>
            <person name="Ladd B."/>
            <person name="Jarett J.K."/>
            <person name="Geller-Mcgrath D.E."/>
            <person name="Sieber C.M.K."/>
            <person name="Emerson J.B."/>
            <person name="Anantharaman K."/>
            <person name="Thomas B.C."/>
            <person name="Malmstrom R."/>
            <person name="Stieglmeier M."/>
            <person name="Klingl A."/>
            <person name="Woyke T."/>
            <person name="Ryan C.M."/>
            <person name="Banfield J.F."/>
        </authorList>
    </citation>
    <scope>NUCLEOTIDE SEQUENCE [LARGE SCALE GENOMIC DNA]</scope>
</reference>
<feature type="transmembrane region" description="Helical" evidence="1">
    <location>
        <begin position="303"/>
        <end position="326"/>
    </location>
</feature>
<comment type="caution">
    <text evidence="2">The sequence shown here is derived from an EMBL/GenBank/DDBJ whole genome shotgun (WGS) entry which is preliminary data.</text>
</comment>
<feature type="transmembrane region" description="Helical" evidence="1">
    <location>
        <begin position="37"/>
        <end position="59"/>
    </location>
</feature>
<organism evidence="2 3">
    <name type="scientific">Candidatus Desantisbacteria bacterium CG_4_10_14_0_8_um_filter_48_22</name>
    <dbReference type="NCBI Taxonomy" id="1974543"/>
    <lineage>
        <taxon>Bacteria</taxon>
        <taxon>Candidatus Desantisiibacteriota</taxon>
    </lineage>
</organism>
<evidence type="ECO:0000313" key="2">
    <source>
        <dbReference type="EMBL" id="PIZ15032.1"/>
    </source>
</evidence>
<feature type="transmembrane region" description="Helical" evidence="1">
    <location>
        <begin position="94"/>
        <end position="119"/>
    </location>
</feature>
<feature type="transmembrane region" description="Helical" evidence="1">
    <location>
        <begin position="229"/>
        <end position="255"/>
    </location>
</feature>
<keyword evidence="1" id="KW-1133">Transmembrane helix</keyword>
<protein>
    <submittedName>
        <fullName evidence="2">Peptide transporter</fullName>
    </submittedName>
</protein>
<sequence length="667" mass="73684">MEEQKEEVVVKREQTSVGYTREKAPVEFIDGFSLRTVIGAFFVGFVMMPASIYLGLVAGTSLGDAAQWVTIILFSEVVRRSFGTLKKQELYMLYYIAGSLIGFAGGLALSGGVFSWMIWNQYVISSPTAEKFRIVEYLKAEGVNWIAPFPGSEALINRTFFHKDWIPAIVLMVILNVLARMNWLGLGYFAFRVTSDFERLPFPMAPIAAQGATALAEVNGKRETWRWRVFSIGSVIGVAFGLIYILVPTFSGAIFNKPFQILPIPFIDLTTNTEGILPAALTGLNTELGSMMAGFVIPYHIVLGMFISSVICQIGLNPVLYNAGILHTWRKGMGSIPTSMANSLDFWLSISIGTALTIAILGIFNVVKAFTKKKNAGERGSFAPVPGRGDFPIKLALGLWLASTLGYIIVCHKLVPLFPIWLFVVYGFIWTPLNTYISARMIGLTGGGVGFPYLKEATFILSGYKGVAIWWAPVPLFDHGWAAQRFREVELTGTKIMSVIKAEIFMFPVMLLCSLIFWSFIWKLGPIPSAIYPYATKFWPLHAMYQCLWSTATVEKTSWMLQAIQPKWILLGLGTGGILYGITAWMGAPILFFYGLLGGMGGWPHYTIPLMFGGLLGKYVFTKQFGQEKWRAFAPVLVAGYACGMGLTGMCGIAIALISKAVYQMPF</sequence>
<keyword evidence="1" id="KW-0812">Transmembrane</keyword>
<feature type="transmembrane region" description="Helical" evidence="1">
    <location>
        <begin position="416"/>
        <end position="433"/>
    </location>
</feature>
<feature type="transmembrane region" description="Helical" evidence="1">
    <location>
        <begin position="346"/>
        <end position="370"/>
    </location>
</feature>
<evidence type="ECO:0000313" key="3">
    <source>
        <dbReference type="Proteomes" id="UP000229307"/>
    </source>
</evidence>
<feature type="transmembrane region" description="Helical" evidence="1">
    <location>
        <begin position="504"/>
        <end position="525"/>
    </location>
</feature>
<evidence type="ECO:0000256" key="1">
    <source>
        <dbReference type="SAM" id="Phobius"/>
    </source>
</evidence>
<dbReference type="AlphaFoldDB" id="A0A2M7S675"/>
<accession>A0A2M7S675</accession>
<proteinExistence type="predicted"/>
<gene>
    <name evidence="2" type="ORF">COY52_10530</name>
</gene>
<name>A0A2M7S675_9BACT</name>
<keyword evidence="1" id="KW-0472">Membrane</keyword>
<feature type="transmembrane region" description="Helical" evidence="1">
    <location>
        <begin position="603"/>
        <end position="621"/>
    </location>
</feature>